<dbReference type="InterPro" id="IPR047650">
    <property type="entry name" value="Transpos_IS110"/>
</dbReference>
<organism evidence="2 3">
    <name type="scientific">Bacteroides stercoris CC31F</name>
    <dbReference type="NCBI Taxonomy" id="1073351"/>
    <lineage>
        <taxon>Bacteria</taxon>
        <taxon>Pseudomonadati</taxon>
        <taxon>Bacteroidota</taxon>
        <taxon>Bacteroidia</taxon>
        <taxon>Bacteroidales</taxon>
        <taxon>Bacteroidaceae</taxon>
        <taxon>Bacteroides</taxon>
    </lineage>
</organism>
<dbReference type="InterPro" id="IPR003346">
    <property type="entry name" value="Transposase_20"/>
</dbReference>
<dbReference type="HOGENOM" id="CLU_1352401_0_0_10"/>
<gene>
    <name evidence="2" type="ORF">HMPREF1181_02068</name>
</gene>
<dbReference type="GO" id="GO:0006313">
    <property type="term" value="P:DNA transposition"/>
    <property type="evidence" value="ECO:0007669"/>
    <property type="project" value="InterPro"/>
</dbReference>
<dbReference type="GO" id="GO:0003677">
    <property type="term" value="F:DNA binding"/>
    <property type="evidence" value="ECO:0007669"/>
    <property type="project" value="InterPro"/>
</dbReference>
<dbReference type="PANTHER" id="PTHR33055:SF3">
    <property type="entry name" value="PUTATIVE TRANSPOSASE FOR IS117-RELATED"/>
    <property type="match status" value="1"/>
</dbReference>
<reference evidence="2 3" key="1">
    <citation type="submission" date="2013-05" db="EMBL/GenBank/DDBJ databases">
        <title>The Genome Sequence of Bacteroides stercoris CC31F.</title>
        <authorList>
            <consortium name="The Broad Institute Genomics Platform"/>
            <person name="Earl A."/>
            <person name="Ward D."/>
            <person name="Feldgarden M."/>
            <person name="Gevers D."/>
            <person name="Oliphant K."/>
            <person name="Allen-Vercoe E."/>
            <person name="Walker B."/>
            <person name="Young S."/>
            <person name="Zeng Q."/>
            <person name="Gargeya S."/>
            <person name="Fitzgerald M."/>
            <person name="Haas B."/>
            <person name="Abouelleil A."/>
            <person name="Allen A.W."/>
            <person name="Alvarado L."/>
            <person name="Arachchi H.M."/>
            <person name="Berlin A.M."/>
            <person name="Chapman S.B."/>
            <person name="Gainer-Dewar J."/>
            <person name="Goldberg J."/>
            <person name="Griggs A."/>
            <person name="Gujja S."/>
            <person name="Hansen M."/>
            <person name="Howarth C."/>
            <person name="Imamovic A."/>
            <person name="Ireland A."/>
            <person name="Larimer J."/>
            <person name="McCowan C."/>
            <person name="Murphy C."/>
            <person name="Pearson M."/>
            <person name="Poon T.W."/>
            <person name="Priest M."/>
            <person name="Roberts A."/>
            <person name="Saif S."/>
            <person name="Shea T."/>
            <person name="Sisk P."/>
            <person name="Sykes S."/>
            <person name="Wortman J."/>
            <person name="Nusbaum C."/>
            <person name="Birren B."/>
        </authorList>
    </citation>
    <scope>NUCLEOTIDE SEQUENCE [LARGE SCALE GENOMIC DNA]</scope>
    <source>
        <strain evidence="2 3">CC31F</strain>
    </source>
</reference>
<dbReference type="AlphaFoldDB" id="S3ZHC5"/>
<dbReference type="PATRIC" id="fig|1073351.3.peg.2067"/>
<comment type="caution">
    <text evidence="2">The sequence shown here is derived from an EMBL/GenBank/DDBJ whole genome shotgun (WGS) entry which is preliminary data.</text>
</comment>
<proteinExistence type="predicted"/>
<evidence type="ECO:0000313" key="3">
    <source>
        <dbReference type="Proteomes" id="UP000014614"/>
    </source>
</evidence>
<accession>S3ZHC5</accession>
<sequence>MSRQTLEDRSLVRTRSLLVQDITRSKSRVKSFLYFHGISIPAEYIKKNGHWSKKFIKWLKEGLILPSSSGKEALNSLILNVENLYANLKDINNKIKLLCESDRYTKNIILLQSIPGLGWLSSIVIMTHIEDIKRCRNTDHLSSYIGLIPNNHSSGEKECIGRITFRGVAALKTILVESAWMAIKKEPVLSLCFHNLTKRMHP</sequence>
<dbReference type="Proteomes" id="UP000014614">
    <property type="component" value="Unassembled WGS sequence"/>
</dbReference>
<evidence type="ECO:0000313" key="2">
    <source>
        <dbReference type="EMBL" id="EPH20115.1"/>
    </source>
</evidence>
<dbReference type="PANTHER" id="PTHR33055">
    <property type="entry name" value="TRANSPOSASE FOR INSERTION SEQUENCE ELEMENT IS1111A"/>
    <property type="match status" value="1"/>
</dbReference>
<dbReference type="GO" id="GO:0004803">
    <property type="term" value="F:transposase activity"/>
    <property type="evidence" value="ECO:0007669"/>
    <property type="project" value="InterPro"/>
</dbReference>
<dbReference type="EMBL" id="ATFP01000026">
    <property type="protein sequence ID" value="EPH20115.1"/>
    <property type="molecule type" value="Genomic_DNA"/>
</dbReference>
<feature type="domain" description="Transposase IS116/IS110/IS902 C-terminal" evidence="1">
    <location>
        <begin position="110"/>
        <end position="188"/>
    </location>
</feature>
<name>S3ZHC5_BACSE</name>
<evidence type="ECO:0000259" key="1">
    <source>
        <dbReference type="Pfam" id="PF02371"/>
    </source>
</evidence>
<protein>
    <recommendedName>
        <fullName evidence="1">Transposase IS116/IS110/IS902 C-terminal domain-containing protein</fullName>
    </recommendedName>
</protein>
<dbReference type="Pfam" id="PF02371">
    <property type="entry name" value="Transposase_20"/>
    <property type="match status" value="1"/>
</dbReference>